<gene>
    <name evidence="6" type="ORF">PYV00_11000</name>
</gene>
<evidence type="ECO:0000313" key="6">
    <source>
        <dbReference type="EMBL" id="MDE8652241.1"/>
    </source>
</evidence>
<evidence type="ECO:0000256" key="4">
    <source>
        <dbReference type="PROSITE-ProRule" id="PRU00335"/>
    </source>
</evidence>
<feature type="domain" description="HTH tetR-type" evidence="5">
    <location>
        <begin position="1"/>
        <end position="55"/>
    </location>
</feature>
<feature type="DNA-binding region" description="H-T-H motif" evidence="4">
    <location>
        <begin position="18"/>
        <end position="37"/>
    </location>
</feature>
<evidence type="ECO:0000259" key="5">
    <source>
        <dbReference type="PROSITE" id="PS50977"/>
    </source>
</evidence>
<organism evidence="6 7">
    <name type="scientific">Novosphingobium album</name>
    <name type="common">ex Liu et al. 2023</name>
    <dbReference type="NCBI Taxonomy" id="3031130"/>
    <lineage>
        <taxon>Bacteria</taxon>
        <taxon>Pseudomonadati</taxon>
        <taxon>Pseudomonadota</taxon>
        <taxon>Alphaproteobacteria</taxon>
        <taxon>Sphingomonadales</taxon>
        <taxon>Sphingomonadaceae</taxon>
        <taxon>Novosphingobium</taxon>
    </lineage>
</organism>
<reference evidence="6 7" key="1">
    <citation type="submission" date="2023-03" db="EMBL/GenBank/DDBJ databases">
        <title>NovoSphingobium album sp. nov. isolated from polycyclic aromatic hydrocarbons- and heavy-metal polluted soil.</title>
        <authorList>
            <person name="Liu Z."/>
            <person name="Wang K."/>
        </authorList>
    </citation>
    <scope>NUCLEOTIDE SEQUENCE [LARGE SCALE GENOMIC DNA]</scope>
    <source>
        <strain evidence="6 7">H3SJ31-1</strain>
    </source>
</reference>
<keyword evidence="3" id="KW-0804">Transcription</keyword>
<dbReference type="PROSITE" id="PS50977">
    <property type="entry name" value="HTH_TETR_2"/>
    <property type="match status" value="1"/>
</dbReference>
<dbReference type="InterPro" id="IPR050109">
    <property type="entry name" value="HTH-type_TetR-like_transc_reg"/>
</dbReference>
<dbReference type="InterPro" id="IPR009057">
    <property type="entry name" value="Homeodomain-like_sf"/>
</dbReference>
<evidence type="ECO:0000256" key="3">
    <source>
        <dbReference type="ARBA" id="ARBA00023163"/>
    </source>
</evidence>
<dbReference type="PANTHER" id="PTHR30055">
    <property type="entry name" value="HTH-TYPE TRANSCRIPTIONAL REGULATOR RUTR"/>
    <property type="match status" value="1"/>
</dbReference>
<dbReference type="Proteomes" id="UP001216253">
    <property type="component" value="Unassembled WGS sequence"/>
</dbReference>
<proteinExistence type="predicted"/>
<evidence type="ECO:0000256" key="2">
    <source>
        <dbReference type="ARBA" id="ARBA00023125"/>
    </source>
</evidence>
<dbReference type="RefSeq" id="WP_275228326.1">
    <property type="nucleotide sequence ID" value="NZ_JARESE010000032.1"/>
</dbReference>
<dbReference type="EMBL" id="JARESE010000032">
    <property type="protein sequence ID" value="MDE8652241.1"/>
    <property type="molecule type" value="Genomic_DNA"/>
</dbReference>
<dbReference type="InterPro" id="IPR001647">
    <property type="entry name" value="HTH_TetR"/>
</dbReference>
<protein>
    <submittedName>
        <fullName evidence="6">Helix-turn-helix domain containing protein</fullName>
    </submittedName>
</protein>
<keyword evidence="1" id="KW-0805">Transcription regulation</keyword>
<evidence type="ECO:0000256" key="1">
    <source>
        <dbReference type="ARBA" id="ARBA00023015"/>
    </source>
</evidence>
<keyword evidence="2 4" id="KW-0238">DNA-binding</keyword>
<dbReference type="Gene3D" id="1.10.357.10">
    <property type="entry name" value="Tetracycline Repressor, domain 2"/>
    <property type="match status" value="1"/>
</dbReference>
<sequence length="175" mass="19499">MIDTAVRLVSEKGIEALSLAEVAREAGLNRTTLYYHFASRDALIAAVREWSAHQLAKAFAPVESQAGRARYITRFVLENPQVIALWTEDFLSPGDIRDRYPEWDGLVAGLGAQLRAHPETRDVDAEVYGTIMLAAAMIAPRIYRQSVRPDLAIDEAIERFTAEQMRTLKRDGIGG</sequence>
<keyword evidence="7" id="KW-1185">Reference proteome</keyword>
<comment type="caution">
    <text evidence="6">The sequence shown here is derived from an EMBL/GenBank/DDBJ whole genome shotgun (WGS) entry which is preliminary data.</text>
</comment>
<evidence type="ECO:0000313" key="7">
    <source>
        <dbReference type="Proteomes" id="UP001216253"/>
    </source>
</evidence>
<dbReference type="PANTHER" id="PTHR30055:SF234">
    <property type="entry name" value="HTH-TYPE TRANSCRIPTIONAL REGULATOR BETI"/>
    <property type="match status" value="1"/>
</dbReference>
<dbReference type="Pfam" id="PF00440">
    <property type="entry name" value="TetR_N"/>
    <property type="match status" value="1"/>
</dbReference>
<dbReference type="PRINTS" id="PR00455">
    <property type="entry name" value="HTHTETR"/>
</dbReference>
<accession>A0ABT5WR76</accession>
<name>A0ABT5WR76_9SPHN</name>
<dbReference type="SUPFAM" id="SSF46689">
    <property type="entry name" value="Homeodomain-like"/>
    <property type="match status" value="1"/>
</dbReference>